<gene>
    <name evidence="1" type="ORF">CEXT_251981</name>
</gene>
<evidence type="ECO:0000313" key="1">
    <source>
        <dbReference type="EMBL" id="GIY46939.1"/>
    </source>
</evidence>
<accession>A0AAV4TLH7</accession>
<dbReference type="EMBL" id="BPLR01011506">
    <property type="protein sequence ID" value="GIY46939.1"/>
    <property type="molecule type" value="Genomic_DNA"/>
</dbReference>
<evidence type="ECO:0000313" key="2">
    <source>
        <dbReference type="Proteomes" id="UP001054945"/>
    </source>
</evidence>
<reference evidence="1 2" key="1">
    <citation type="submission" date="2021-06" db="EMBL/GenBank/DDBJ databases">
        <title>Caerostris extrusa draft genome.</title>
        <authorList>
            <person name="Kono N."/>
            <person name="Arakawa K."/>
        </authorList>
    </citation>
    <scope>NUCLEOTIDE SEQUENCE [LARGE SCALE GENOMIC DNA]</scope>
</reference>
<sequence length="74" mass="8371">MKGKQPVIENKEDALSLRTIQMAEESSSYGLNEVLEIECSMYISSLVTYMYDKRVSSQRALLNIATVRKPANQV</sequence>
<keyword evidence="2" id="KW-1185">Reference proteome</keyword>
<organism evidence="1 2">
    <name type="scientific">Caerostris extrusa</name>
    <name type="common">Bark spider</name>
    <name type="synonym">Caerostris bankana</name>
    <dbReference type="NCBI Taxonomy" id="172846"/>
    <lineage>
        <taxon>Eukaryota</taxon>
        <taxon>Metazoa</taxon>
        <taxon>Ecdysozoa</taxon>
        <taxon>Arthropoda</taxon>
        <taxon>Chelicerata</taxon>
        <taxon>Arachnida</taxon>
        <taxon>Araneae</taxon>
        <taxon>Araneomorphae</taxon>
        <taxon>Entelegynae</taxon>
        <taxon>Araneoidea</taxon>
        <taxon>Araneidae</taxon>
        <taxon>Caerostris</taxon>
    </lineage>
</organism>
<protein>
    <submittedName>
        <fullName evidence="1">Uncharacterized protein</fullName>
    </submittedName>
</protein>
<proteinExistence type="predicted"/>
<name>A0AAV4TLH7_CAEEX</name>
<dbReference type="AlphaFoldDB" id="A0AAV4TLH7"/>
<dbReference type="Proteomes" id="UP001054945">
    <property type="component" value="Unassembled WGS sequence"/>
</dbReference>
<comment type="caution">
    <text evidence="1">The sequence shown here is derived from an EMBL/GenBank/DDBJ whole genome shotgun (WGS) entry which is preliminary data.</text>
</comment>